<comment type="caution">
    <text evidence="2">The sequence shown here is derived from an EMBL/GenBank/DDBJ whole genome shotgun (WGS) entry which is preliminary data.</text>
</comment>
<gene>
    <name evidence="2" type="ORF">K0M31_010475</name>
</gene>
<keyword evidence="3" id="KW-1185">Reference proteome</keyword>
<accession>A0AA40FLK5</accession>
<evidence type="ECO:0000313" key="3">
    <source>
        <dbReference type="Proteomes" id="UP001177670"/>
    </source>
</evidence>
<name>A0AA40FLK5_9HYME</name>
<organism evidence="2 3">
    <name type="scientific">Melipona bicolor</name>
    <dbReference type="NCBI Taxonomy" id="60889"/>
    <lineage>
        <taxon>Eukaryota</taxon>
        <taxon>Metazoa</taxon>
        <taxon>Ecdysozoa</taxon>
        <taxon>Arthropoda</taxon>
        <taxon>Hexapoda</taxon>
        <taxon>Insecta</taxon>
        <taxon>Pterygota</taxon>
        <taxon>Neoptera</taxon>
        <taxon>Endopterygota</taxon>
        <taxon>Hymenoptera</taxon>
        <taxon>Apocrita</taxon>
        <taxon>Aculeata</taxon>
        <taxon>Apoidea</taxon>
        <taxon>Anthophila</taxon>
        <taxon>Apidae</taxon>
        <taxon>Melipona</taxon>
    </lineage>
</organism>
<evidence type="ECO:0000313" key="2">
    <source>
        <dbReference type="EMBL" id="KAK1121168.1"/>
    </source>
</evidence>
<dbReference type="Proteomes" id="UP001177670">
    <property type="component" value="Unassembled WGS sequence"/>
</dbReference>
<protein>
    <submittedName>
        <fullName evidence="2">Uncharacterized protein</fullName>
    </submittedName>
</protein>
<keyword evidence="1" id="KW-0812">Transmembrane</keyword>
<proteinExistence type="predicted"/>
<dbReference type="EMBL" id="JAHYIQ010000027">
    <property type="protein sequence ID" value="KAK1121168.1"/>
    <property type="molecule type" value="Genomic_DNA"/>
</dbReference>
<sequence>MFSVFGWIGYLKRFSLTVLMLSVVVLYYIPESRPYARRICYMLIDLTANGLKSALSGRESEYMSEKIKSKYHRARHEQSLAAQKCALREIRDDYENFAQPRGSFARKPKIFIDADNVGLVYSLFLLKQLERHFP</sequence>
<evidence type="ECO:0000256" key="1">
    <source>
        <dbReference type="SAM" id="Phobius"/>
    </source>
</evidence>
<reference evidence="2" key="1">
    <citation type="submission" date="2021-10" db="EMBL/GenBank/DDBJ databases">
        <title>Melipona bicolor Genome sequencing and assembly.</title>
        <authorList>
            <person name="Araujo N.S."/>
            <person name="Arias M.C."/>
        </authorList>
    </citation>
    <scope>NUCLEOTIDE SEQUENCE</scope>
    <source>
        <strain evidence="2">USP_2M_L1-L4_2017</strain>
        <tissue evidence="2">Whole body</tissue>
    </source>
</reference>
<keyword evidence="1" id="KW-0472">Membrane</keyword>
<keyword evidence="1" id="KW-1133">Transmembrane helix</keyword>
<dbReference type="AlphaFoldDB" id="A0AA40FLK5"/>
<feature type="transmembrane region" description="Helical" evidence="1">
    <location>
        <begin position="6"/>
        <end position="29"/>
    </location>
</feature>